<evidence type="ECO:0000313" key="2">
    <source>
        <dbReference type="Proteomes" id="UP000663864"/>
    </source>
</evidence>
<accession>A0A815N4M3</accession>
<dbReference type="AlphaFoldDB" id="A0A815N4M3"/>
<protein>
    <submittedName>
        <fullName evidence="1">Uncharacterized protein</fullName>
    </submittedName>
</protein>
<organism evidence="1 2">
    <name type="scientific">Rotaria sordida</name>
    <dbReference type="NCBI Taxonomy" id="392033"/>
    <lineage>
        <taxon>Eukaryota</taxon>
        <taxon>Metazoa</taxon>
        <taxon>Spiralia</taxon>
        <taxon>Gnathifera</taxon>
        <taxon>Rotifera</taxon>
        <taxon>Eurotatoria</taxon>
        <taxon>Bdelloidea</taxon>
        <taxon>Philodinida</taxon>
        <taxon>Philodinidae</taxon>
        <taxon>Rotaria</taxon>
    </lineage>
</organism>
<dbReference type="Proteomes" id="UP000663864">
    <property type="component" value="Unassembled WGS sequence"/>
</dbReference>
<name>A0A815N4M3_9BILA</name>
<comment type="caution">
    <text evidence="1">The sequence shown here is derived from an EMBL/GenBank/DDBJ whole genome shotgun (WGS) entry which is preliminary data.</text>
</comment>
<reference evidence="1" key="1">
    <citation type="submission" date="2021-02" db="EMBL/GenBank/DDBJ databases">
        <authorList>
            <person name="Nowell W R."/>
        </authorList>
    </citation>
    <scope>NUCLEOTIDE SEQUENCE</scope>
</reference>
<proteinExistence type="predicted"/>
<evidence type="ECO:0000313" key="1">
    <source>
        <dbReference type="EMBL" id="CAF1433293.1"/>
    </source>
</evidence>
<dbReference type="EMBL" id="CAJNOT010004467">
    <property type="protein sequence ID" value="CAF1433293.1"/>
    <property type="molecule type" value="Genomic_DNA"/>
</dbReference>
<gene>
    <name evidence="1" type="ORF">ZHD862_LOCUS34475</name>
</gene>
<sequence>MHKHKDLAEQERKVEKARQCLGGRRKRFFKKLWKAITRPICAVFNYQGIRNAQGRRGAAQGA</sequence>
<feature type="non-terminal residue" evidence="1">
    <location>
        <position position="1"/>
    </location>
</feature>